<organism evidence="7">
    <name type="scientific">Catovirus CTV1</name>
    <dbReference type="NCBI Taxonomy" id="1977631"/>
    <lineage>
        <taxon>Viruses</taxon>
        <taxon>Varidnaviria</taxon>
        <taxon>Bamfordvirae</taxon>
        <taxon>Nucleocytoviricota</taxon>
        <taxon>Megaviricetes</taxon>
        <taxon>Imitervirales</taxon>
        <taxon>Mimiviridae</taxon>
        <taxon>Klosneuvirinae</taxon>
        <taxon>Catovirus</taxon>
    </lineage>
</organism>
<accession>A0A1V0SAP0</accession>
<dbReference type="GO" id="GO:0030837">
    <property type="term" value="P:negative regulation of actin filament polymerization"/>
    <property type="evidence" value="ECO:0007669"/>
    <property type="project" value="InterPro"/>
</dbReference>
<evidence type="ECO:0000256" key="2">
    <source>
        <dbReference type="ARBA" id="ARBA00022801"/>
    </source>
</evidence>
<dbReference type="InterPro" id="IPR000387">
    <property type="entry name" value="Tyr_Pase_dom"/>
</dbReference>
<evidence type="ECO:0000259" key="5">
    <source>
        <dbReference type="PROSITE" id="PS50054"/>
    </source>
</evidence>
<sequence>MTSILSYISATYRILTDKICEYWDNKDNNTDERIFGNSSMYNQYVTFFCSPNHIIDNIYLGSAFNAANFSQLSELGIEVIVNVTKEISMHFPKNYIYKKFELYDNKDENIEKYLLETFEFIKQHKDKKIFIHCKMGASRSVSVLLYYLMKEYNMNLDNALDYIKDRRMIINPNSKFIETLRKYDKKIEK</sequence>
<gene>
    <name evidence="7" type="ORF">Catovirus_1_813</name>
</gene>
<dbReference type="InterPro" id="IPR000340">
    <property type="entry name" value="Dual-sp_phosphatase_cat-dom"/>
</dbReference>
<dbReference type="PANTHER" id="PTHR45864">
    <property type="entry name" value="SLINGSHOT PROTEIN PHOSPHATASE HOMOLOG"/>
    <property type="match status" value="1"/>
</dbReference>
<dbReference type="PROSITE" id="PS50056">
    <property type="entry name" value="TYR_PHOSPHATASE_2"/>
    <property type="match status" value="1"/>
</dbReference>
<evidence type="ECO:0000256" key="1">
    <source>
        <dbReference type="ARBA" id="ARBA00013081"/>
    </source>
</evidence>
<proteinExistence type="predicted"/>
<evidence type="ECO:0000256" key="4">
    <source>
        <dbReference type="ARBA" id="ARBA00048336"/>
    </source>
</evidence>
<dbReference type="Pfam" id="PF00782">
    <property type="entry name" value="DSPc"/>
    <property type="match status" value="1"/>
</dbReference>
<protein>
    <recommendedName>
        <fullName evidence="1">protein-serine/threonine phosphatase</fullName>
        <ecNumber evidence="1">3.1.3.16</ecNumber>
    </recommendedName>
</protein>
<dbReference type="InterPro" id="IPR029021">
    <property type="entry name" value="Prot-tyrosine_phosphatase-like"/>
</dbReference>
<evidence type="ECO:0000313" key="7">
    <source>
        <dbReference type="EMBL" id="ARF08763.1"/>
    </source>
</evidence>
<keyword evidence="2" id="KW-0378">Hydrolase</keyword>
<dbReference type="GO" id="GO:0004722">
    <property type="term" value="F:protein serine/threonine phosphatase activity"/>
    <property type="evidence" value="ECO:0007669"/>
    <property type="project" value="UniProtKB-EC"/>
</dbReference>
<dbReference type="InterPro" id="IPR043587">
    <property type="entry name" value="Phosphatase_SSH-like"/>
</dbReference>
<evidence type="ECO:0000256" key="3">
    <source>
        <dbReference type="ARBA" id="ARBA00022912"/>
    </source>
</evidence>
<reference evidence="7" key="1">
    <citation type="journal article" date="2017" name="Science">
        <title>Giant viruses with an expanded complement of translation system components.</title>
        <authorList>
            <person name="Schulz F."/>
            <person name="Yutin N."/>
            <person name="Ivanova N.N."/>
            <person name="Ortega D.R."/>
            <person name="Lee T.K."/>
            <person name="Vierheilig J."/>
            <person name="Daims H."/>
            <person name="Horn M."/>
            <person name="Wagner M."/>
            <person name="Jensen G.J."/>
            <person name="Kyrpides N.C."/>
            <person name="Koonin E.V."/>
            <person name="Woyke T."/>
        </authorList>
    </citation>
    <scope>NUCLEOTIDE SEQUENCE</scope>
    <source>
        <strain evidence="7">CTV1</strain>
    </source>
</reference>
<dbReference type="CDD" id="cd14498">
    <property type="entry name" value="DSP"/>
    <property type="match status" value="1"/>
</dbReference>
<keyword evidence="3" id="KW-0904">Protein phosphatase</keyword>
<dbReference type="InterPro" id="IPR020422">
    <property type="entry name" value="TYR_PHOSPHATASE_DUAL_dom"/>
</dbReference>
<feature type="domain" description="Tyrosine specific protein phosphatases" evidence="6">
    <location>
        <begin position="115"/>
        <end position="167"/>
    </location>
</feature>
<dbReference type="GO" id="GO:0003779">
    <property type="term" value="F:actin binding"/>
    <property type="evidence" value="ECO:0007669"/>
    <property type="project" value="InterPro"/>
</dbReference>
<evidence type="ECO:0000259" key="6">
    <source>
        <dbReference type="PROSITE" id="PS50056"/>
    </source>
</evidence>
<dbReference type="SMART" id="SM00195">
    <property type="entry name" value="DSPc"/>
    <property type="match status" value="1"/>
</dbReference>
<dbReference type="FunFam" id="3.90.190.10:FF:000004">
    <property type="entry name" value="Protein phosphatase Slingshot homolog 2"/>
    <property type="match status" value="1"/>
</dbReference>
<dbReference type="PROSITE" id="PS50054">
    <property type="entry name" value="TYR_PHOSPHATASE_DUAL"/>
    <property type="match status" value="1"/>
</dbReference>
<dbReference type="SUPFAM" id="SSF52799">
    <property type="entry name" value="(Phosphotyrosine protein) phosphatases II"/>
    <property type="match status" value="1"/>
</dbReference>
<dbReference type="EC" id="3.1.3.16" evidence="1"/>
<comment type="catalytic activity">
    <reaction evidence="4">
        <text>O-phospho-L-threonyl-[protein] + H2O = L-threonyl-[protein] + phosphate</text>
        <dbReference type="Rhea" id="RHEA:47004"/>
        <dbReference type="Rhea" id="RHEA-COMP:11060"/>
        <dbReference type="Rhea" id="RHEA-COMP:11605"/>
        <dbReference type="ChEBI" id="CHEBI:15377"/>
        <dbReference type="ChEBI" id="CHEBI:30013"/>
        <dbReference type="ChEBI" id="CHEBI:43474"/>
        <dbReference type="ChEBI" id="CHEBI:61977"/>
        <dbReference type="EC" id="3.1.3.16"/>
    </reaction>
</comment>
<dbReference type="EMBL" id="KY684083">
    <property type="protein sequence ID" value="ARF08763.1"/>
    <property type="molecule type" value="Genomic_DNA"/>
</dbReference>
<name>A0A1V0SAP0_9VIRU</name>
<dbReference type="Gene3D" id="3.90.190.10">
    <property type="entry name" value="Protein tyrosine phosphatase superfamily"/>
    <property type="match status" value="1"/>
</dbReference>
<feature type="domain" description="Tyrosine-protein phosphatase" evidence="5">
    <location>
        <begin position="50"/>
        <end position="189"/>
    </location>
</feature>